<dbReference type="InterPro" id="IPR012347">
    <property type="entry name" value="Ferritin-like"/>
</dbReference>
<protein>
    <recommendedName>
        <fullName evidence="1">Iminophenyl-pyruvate dimer synthase domain-containing protein</fullName>
    </recommendedName>
</protein>
<evidence type="ECO:0000313" key="2">
    <source>
        <dbReference type="EMBL" id="CRH06488.1"/>
    </source>
</evidence>
<gene>
    <name evidence="2" type="ORF">MAGMO_2327</name>
</gene>
<organism evidence="2">
    <name type="scientific">Magnetococcus massalia (strain MO-1)</name>
    <dbReference type="NCBI Taxonomy" id="451514"/>
    <lineage>
        <taxon>Bacteria</taxon>
        <taxon>Pseudomonadati</taxon>
        <taxon>Pseudomonadota</taxon>
        <taxon>Magnetococcia</taxon>
        <taxon>Magnetococcales</taxon>
        <taxon>Magnetococcaceae</taxon>
        <taxon>Magnetococcus</taxon>
    </lineage>
</organism>
<dbReference type="Gene3D" id="1.20.1260.10">
    <property type="match status" value="1"/>
</dbReference>
<dbReference type="InterPro" id="IPR026820">
    <property type="entry name" value="VioB/RebD_dom"/>
</dbReference>
<name>A0A1S7LIQ1_MAGMO</name>
<evidence type="ECO:0000259" key="1">
    <source>
        <dbReference type="Pfam" id="PF12902"/>
    </source>
</evidence>
<reference evidence="2" key="1">
    <citation type="submission" date="2015-04" db="EMBL/GenBank/DDBJ databases">
        <authorList>
            <person name="Syromyatnikov M.Y."/>
            <person name="Popov V.N."/>
        </authorList>
    </citation>
    <scope>NUCLEOTIDE SEQUENCE</scope>
    <source>
        <strain evidence="2">MO-1</strain>
    </source>
</reference>
<proteinExistence type="predicted"/>
<sequence>MSDSSQVWTKALVQEHARAAVAVELYTLPFYLTALASITDTNHPHYQILYTVCLEEMLHVQLAANLCLALDTQPQFTAPDYSADVPFLKPNDPATGHDQLIHAEIGPMDATRLGTMLDIETPEEVQPNPTHKTTPDYPYDSIQELYDALLAGIEQVGVDQFGWNRAYQQQLWVEEQPFSQLVESYAAAQQVVKVIVEQGEGSSVASKPSSSLVLADVAPLNSDYYDNKAAQGDHLQKVVLDPTQFPLAPEYRLASSFTYPAWCNLSHYGRFLLIQNDLMRQGFDPDSGEGHALFAEVYPRAEVSQDHPTNVALQQAFAATLSNMNQLWSGQTGTIMSMIQLLRLAQVCWKNHITPVWTPPAA</sequence>
<feature type="domain" description="Iminophenyl-pyruvate dimer synthase" evidence="1">
    <location>
        <begin position="19"/>
        <end position="206"/>
    </location>
</feature>
<accession>A0A1S7LIQ1</accession>
<dbReference type="EMBL" id="LO017727">
    <property type="protein sequence ID" value="CRH06488.1"/>
    <property type="molecule type" value="Genomic_DNA"/>
</dbReference>
<dbReference type="AlphaFoldDB" id="A0A1S7LIQ1"/>
<dbReference type="Pfam" id="PF12902">
    <property type="entry name" value="Ferritin-like"/>
    <property type="match status" value="1"/>
</dbReference>